<comment type="caution">
    <text evidence="3">The sequence shown here is derived from an EMBL/GenBank/DDBJ whole genome shotgun (WGS) entry which is preliminary data.</text>
</comment>
<dbReference type="EMBL" id="JBFTEG010000007">
    <property type="protein sequence ID" value="MEX6502552.1"/>
    <property type="molecule type" value="Genomic_DNA"/>
</dbReference>
<organism evidence="3 4">
    <name type="scientific">Pseudomonas zhanjiangensis</name>
    <dbReference type="NCBI Taxonomy" id="3239015"/>
    <lineage>
        <taxon>Bacteria</taxon>
        <taxon>Pseudomonadati</taxon>
        <taxon>Pseudomonadota</taxon>
        <taxon>Gammaproteobacteria</taxon>
        <taxon>Pseudomonadales</taxon>
        <taxon>Pseudomonadaceae</taxon>
        <taxon>Pseudomonas</taxon>
    </lineage>
</organism>
<dbReference type="PANTHER" id="PTHR43205">
    <property type="entry name" value="PROSTAGLANDIN REDUCTASE"/>
    <property type="match status" value="1"/>
</dbReference>
<dbReference type="InterPro" id="IPR036291">
    <property type="entry name" value="NAD(P)-bd_dom_sf"/>
</dbReference>
<dbReference type="Gene3D" id="3.40.50.720">
    <property type="entry name" value="NAD(P)-binding Rossmann-like Domain"/>
    <property type="match status" value="1"/>
</dbReference>
<accession>A0ABV3YWV7</accession>
<dbReference type="SUPFAM" id="SSF50129">
    <property type="entry name" value="GroES-like"/>
    <property type="match status" value="1"/>
</dbReference>
<name>A0ABV3YWV7_9PSED</name>
<feature type="domain" description="Enoyl reductase (ER)" evidence="2">
    <location>
        <begin position="50"/>
        <end position="337"/>
    </location>
</feature>
<dbReference type="RefSeq" id="WP_369287519.1">
    <property type="nucleotide sequence ID" value="NZ_JBFTEG010000007.1"/>
</dbReference>
<dbReference type="InterPro" id="IPR011032">
    <property type="entry name" value="GroES-like_sf"/>
</dbReference>
<proteinExistence type="predicted"/>
<dbReference type="InterPro" id="IPR041694">
    <property type="entry name" value="ADH_N_2"/>
</dbReference>
<evidence type="ECO:0000313" key="4">
    <source>
        <dbReference type="Proteomes" id="UP001560296"/>
    </source>
</evidence>
<dbReference type="CDD" id="cd05288">
    <property type="entry name" value="PGDH"/>
    <property type="match status" value="1"/>
</dbReference>
<keyword evidence="1" id="KW-0560">Oxidoreductase</keyword>
<reference evidence="3 4" key="1">
    <citation type="submission" date="2024-07" db="EMBL/GenBank/DDBJ databases">
        <authorList>
            <person name="Li M."/>
        </authorList>
    </citation>
    <scope>NUCLEOTIDE SEQUENCE [LARGE SCALE GENOMIC DNA]</scope>
    <source>
        <strain evidence="3 4">25A3E</strain>
    </source>
</reference>
<evidence type="ECO:0000259" key="2">
    <source>
        <dbReference type="SMART" id="SM00829"/>
    </source>
</evidence>
<dbReference type="InterPro" id="IPR013149">
    <property type="entry name" value="ADH-like_C"/>
</dbReference>
<dbReference type="Proteomes" id="UP001560296">
    <property type="component" value="Unassembled WGS sequence"/>
</dbReference>
<sequence length="373" mass="40789">MNRNNRLVRFTHRPEGRPSPEIFALAMQPLPALKAGEFLGRNCYLSMDPALVGRMRGESNYAETVEPGETMHAYGLTQVIESRHPAVKVGTVLLGRCDMQEYLIASDASAFTRINLGLAEPTAYLSAVGITGATAYFGLFDLGRPKAGETLLISAGASSVGSIAAQLGKSFGLRTVAIVSSEDKAEQAKQEWGYAAAVSYRGKSIEQLSADIARACPNGVDIYFDNTSGDISEAVLDHFNDFARHIVIGRLGISHLSDTRQDVGRRDNNAILAKRIRKQGMVLLDHKPRMMSAIVQLAKRVRHGEIQLKDDVLEGIENVPKAFFRMLNGESQGKQLVRLAEIDLSADSTPRWPGRLITARWFPTAALARLLAR</sequence>
<dbReference type="Pfam" id="PF16884">
    <property type="entry name" value="ADH_N_2"/>
    <property type="match status" value="1"/>
</dbReference>
<dbReference type="InterPro" id="IPR020843">
    <property type="entry name" value="ER"/>
</dbReference>
<dbReference type="SUPFAM" id="SSF51735">
    <property type="entry name" value="NAD(P)-binding Rossmann-fold domains"/>
    <property type="match status" value="1"/>
</dbReference>
<evidence type="ECO:0000313" key="3">
    <source>
        <dbReference type="EMBL" id="MEX6502552.1"/>
    </source>
</evidence>
<evidence type="ECO:0000256" key="1">
    <source>
        <dbReference type="ARBA" id="ARBA00023002"/>
    </source>
</evidence>
<keyword evidence="4" id="KW-1185">Reference proteome</keyword>
<protein>
    <submittedName>
        <fullName evidence="3">Zinc-binding dehydrogenase</fullName>
    </submittedName>
</protein>
<dbReference type="Gene3D" id="3.90.180.10">
    <property type="entry name" value="Medium-chain alcohol dehydrogenases, catalytic domain"/>
    <property type="match status" value="1"/>
</dbReference>
<dbReference type="PANTHER" id="PTHR43205:SF7">
    <property type="entry name" value="PROSTAGLANDIN REDUCTASE 1"/>
    <property type="match status" value="1"/>
</dbReference>
<dbReference type="SMART" id="SM00829">
    <property type="entry name" value="PKS_ER"/>
    <property type="match status" value="1"/>
</dbReference>
<dbReference type="Pfam" id="PF00107">
    <property type="entry name" value="ADH_zinc_N"/>
    <property type="match status" value="1"/>
</dbReference>
<gene>
    <name evidence="3" type="ORF">AB5S05_10800</name>
</gene>
<dbReference type="InterPro" id="IPR045010">
    <property type="entry name" value="MDR_fam"/>
</dbReference>